<keyword evidence="1" id="KW-0732">Signal</keyword>
<proteinExistence type="predicted"/>
<feature type="signal peptide" evidence="1">
    <location>
        <begin position="1"/>
        <end position="20"/>
    </location>
</feature>
<evidence type="ECO:0000256" key="1">
    <source>
        <dbReference type="SAM" id="SignalP"/>
    </source>
</evidence>
<reference evidence="2 3" key="1">
    <citation type="submission" date="2018-06" db="EMBL/GenBank/DDBJ databases">
        <authorList>
            <consortium name="Pathogen Informatics"/>
            <person name="Doyle S."/>
        </authorList>
    </citation>
    <scope>NUCLEOTIDE SEQUENCE [LARGE SCALE GENOMIC DNA]</scope>
    <source>
        <strain evidence="2 3">NCTC13093</strain>
    </source>
</reference>
<dbReference type="OrthoDB" id="7056353at2"/>
<keyword evidence="3" id="KW-1185">Reference proteome</keyword>
<evidence type="ECO:0000313" key="3">
    <source>
        <dbReference type="Proteomes" id="UP000250086"/>
    </source>
</evidence>
<dbReference type="RefSeq" id="WP_113744282.1">
    <property type="nucleotide sequence ID" value="NZ_UAPU01000005.1"/>
</dbReference>
<accession>A0A2X0VBI7</accession>
<name>A0A2X0VBI7_9GAMM</name>
<evidence type="ECO:0000313" key="2">
    <source>
        <dbReference type="EMBL" id="SPT70185.1"/>
    </source>
</evidence>
<organism evidence="2 3">
    <name type="scientific">Anaerobiospirillum thomasii</name>
    <dbReference type="NCBI Taxonomy" id="179995"/>
    <lineage>
        <taxon>Bacteria</taxon>
        <taxon>Pseudomonadati</taxon>
        <taxon>Pseudomonadota</taxon>
        <taxon>Gammaproteobacteria</taxon>
        <taxon>Aeromonadales</taxon>
        <taxon>Succinivibrionaceae</taxon>
        <taxon>Anaerobiospirillum</taxon>
    </lineage>
</organism>
<gene>
    <name evidence="2" type="ORF">NCTC13093_01590</name>
</gene>
<sequence length="248" mass="27691">MLKQLTALLSCAFLCTQAHAYTLQTVFKTDHFAVNQVVLDEFEELDGELEYLIIRDVQTKHRIEKKYQSTTVVFPFGSDGLTGKINTPVNGILTVANYGSGEDKIVFNKKKSTSSYAGLYVSYDFLVQMVDNRALNSLIPEILKMPLVITDIPVSLFSVDFRNNKMITSKSKAVILDINIMDSVYYKAKEMAKLKDKCKVTVLSFTDRALPDVPLYIASHGALNNMTCPGDKSVKEQSSTDFNVSEAK</sequence>
<feature type="chain" id="PRO_5016062938" evidence="1">
    <location>
        <begin position="21"/>
        <end position="248"/>
    </location>
</feature>
<dbReference type="Proteomes" id="UP000250086">
    <property type="component" value="Unassembled WGS sequence"/>
</dbReference>
<protein>
    <submittedName>
        <fullName evidence="2">Uncharacterized protein</fullName>
    </submittedName>
</protein>
<dbReference type="AlphaFoldDB" id="A0A2X0VBI7"/>
<dbReference type="EMBL" id="UAPV01000001">
    <property type="protein sequence ID" value="SPT70185.1"/>
    <property type="molecule type" value="Genomic_DNA"/>
</dbReference>